<protein>
    <submittedName>
        <fullName evidence="1">Uncharacterized protein</fullName>
    </submittedName>
</protein>
<reference evidence="1" key="1">
    <citation type="submission" date="2018-09" db="EMBL/GenBank/DDBJ databases">
        <title>A genomic encyclopedia of anaerobic methanotrophic archaea.</title>
        <authorList>
            <person name="Skennerton C.T."/>
            <person name="Chadwick G.L."/>
            <person name="Laso-Perez R."/>
            <person name="Leu A.O."/>
            <person name="Speth D.R."/>
            <person name="Yu H."/>
            <person name="Morgan-Lang C."/>
            <person name="Hatzenpichler R."/>
            <person name="Goudeau D."/>
            <person name="Malmstrom R."/>
            <person name="Woyke T."/>
            <person name="Hallam S."/>
            <person name="Tyson G.W."/>
            <person name="Wegener G."/>
            <person name="Boetius A."/>
            <person name="Orphan V.J."/>
        </authorList>
    </citation>
    <scope>NUCLEOTIDE SEQUENCE</scope>
    <source>
        <strain evidence="1">CONS3730D10UFb2</strain>
    </source>
</reference>
<name>A0AC61SC70_9EURY</name>
<sequence length="62" mass="7061">MKQKAYCRNCNKFVVPTEGINWIFFILFTIFLIVPGLIYFFLKVGKGGKCPICGGKNWGNPE</sequence>
<dbReference type="EMBL" id="QYBA01000063">
    <property type="protein sequence ID" value="TKY92192.1"/>
    <property type="molecule type" value="Genomic_DNA"/>
</dbReference>
<accession>A0AC61SC70</accession>
<evidence type="ECO:0000313" key="2">
    <source>
        <dbReference type="Proteomes" id="UP000315423"/>
    </source>
</evidence>
<evidence type="ECO:0000313" key="1">
    <source>
        <dbReference type="EMBL" id="TKY92192.1"/>
    </source>
</evidence>
<organism evidence="1 2">
    <name type="scientific">Candidatus Methanomarinus sp</name>
    <dbReference type="NCBI Taxonomy" id="3386244"/>
    <lineage>
        <taxon>Archaea</taxon>
        <taxon>Methanobacteriati</taxon>
        <taxon>Methanobacteriota</taxon>
        <taxon>Stenosarchaea group</taxon>
        <taxon>Methanomicrobia</taxon>
        <taxon>Methanosarcinales</taxon>
        <taxon>ANME-2 cluster</taxon>
        <taxon>Candidatus Methanocomedenaceae</taxon>
        <taxon>Candidatus Methanomarinus</taxon>
    </lineage>
</organism>
<comment type="caution">
    <text evidence="1">The sequence shown here is derived from an EMBL/GenBank/DDBJ whole genome shotgun (WGS) entry which is preliminary data.</text>
</comment>
<gene>
    <name evidence="1" type="ORF">C5S46_01910</name>
</gene>
<dbReference type="Proteomes" id="UP000315423">
    <property type="component" value="Unassembled WGS sequence"/>
</dbReference>
<proteinExistence type="predicted"/>